<evidence type="ECO:0000256" key="4">
    <source>
        <dbReference type="SAM" id="MobiDB-lite"/>
    </source>
</evidence>
<gene>
    <name evidence="6" type="ORF">DM82_4577</name>
</gene>
<dbReference type="InterPro" id="IPR009057">
    <property type="entry name" value="Homeodomain-like_sf"/>
</dbReference>
<protein>
    <submittedName>
        <fullName evidence="6">Helix-turn-helix domain protein</fullName>
    </submittedName>
</protein>
<dbReference type="InterPro" id="IPR018060">
    <property type="entry name" value="HTH_AraC"/>
</dbReference>
<feature type="domain" description="HTH araC/xylS-type" evidence="5">
    <location>
        <begin position="207"/>
        <end position="307"/>
    </location>
</feature>
<evidence type="ECO:0000256" key="3">
    <source>
        <dbReference type="ARBA" id="ARBA00023163"/>
    </source>
</evidence>
<dbReference type="PROSITE" id="PS01124">
    <property type="entry name" value="HTH_ARAC_FAMILY_2"/>
    <property type="match status" value="1"/>
</dbReference>
<dbReference type="Gene3D" id="1.10.10.60">
    <property type="entry name" value="Homeodomain-like"/>
    <property type="match status" value="1"/>
</dbReference>
<dbReference type="AlphaFoldDB" id="A0AAI8BEE0"/>
<dbReference type="PANTHER" id="PTHR11019:SF159">
    <property type="entry name" value="TRANSCRIPTIONAL REGULATOR-RELATED"/>
    <property type="match status" value="1"/>
</dbReference>
<reference evidence="6 7" key="1">
    <citation type="submission" date="2014-06" db="EMBL/GenBank/DDBJ databases">
        <authorList>
            <person name="Bishop-Lilly K.A."/>
            <person name="Broomall S.M."/>
            <person name="Chain P.S."/>
            <person name="Chertkov O."/>
            <person name="Coyne S.R."/>
            <person name="Daligault H.E."/>
            <person name="Davenport K.W."/>
            <person name="Erkkila T."/>
            <person name="Frey K.G."/>
            <person name="Gibbons H.S."/>
            <person name="Gu W."/>
            <person name="Jaissle J."/>
            <person name="Johnson S.L."/>
            <person name="Koroleva G.I."/>
            <person name="Ladner J.T."/>
            <person name="Lo C.-C."/>
            <person name="Minogue T.D."/>
            <person name="Munk C."/>
            <person name="Palacios G.F."/>
            <person name="Redden C.L."/>
            <person name="Rosenzweig C.N."/>
            <person name="Scholz M.B."/>
            <person name="Teshima H."/>
            <person name="Xu Y."/>
        </authorList>
    </citation>
    <scope>NUCLEOTIDE SEQUENCE [LARGE SCALE GENOMIC DNA]</scope>
    <source>
        <strain evidence="6 7">EO147</strain>
    </source>
</reference>
<dbReference type="InterPro" id="IPR020449">
    <property type="entry name" value="Tscrpt_reg_AraC-type_HTH"/>
</dbReference>
<dbReference type="RefSeq" id="WP_010108102.1">
    <property type="nucleotide sequence ID" value="NZ_CP008727.1"/>
</dbReference>
<dbReference type="Pfam" id="PF12833">
    <property type="entry name" value="HTH_18"/>
    <property type="match status" value="1"/>
</dbReference>
<dbReference type="PRINTS" id="PR00032">
    <property type="entry name" value="HTHARAC"/>
</dbReference>
<feature type="region of interest" description="Disordered" evidence="4">
    <location>
        <begin position="303"/>
        <end position="331"/>
    </location>
</feature>
<feature type="compositionally biased region" description="Low complexity" evidence="4">
    <location>
        <begin position="319"/>
        <end position="331"/>
    </location>
</feature>
<evidence type="ECO:0000313" key="6">
    <source>
        <dbReference type="EMBL" id="AIO70499.1"/>
    </source>
</evidence>
<keyword evidence="1" id="KW-0805">Transcription regulation</keyword>
<dbReference type="PANTHER" id="PTHR11019">
    <property type="entry name" value="HTH-TYPE TRANSCRIPTIONAL REGULATOR NIMR"/>
    <property type="match status" value="1"/>
</dbReference>
<evidence type="ECO:0000259" key="5">
    <source>
        <dbReference type="PROSITE" id="PS01124"/>
    </source>
</evidence>
<dbReference type="GO" id="GO:0043565">
    <property type="term" value="F:sequence-specific DNA binding"/>
    <property type="evidence" value="ECO:0007669"/>
    <property type="project" value="InterPro"/>
</dbReference>
<dbReference type="InterPro" id="IPR032783">
    <property type="entry name" value="AraC_lig"/>
</dbReference>
<organism evidence="6 7">
    <name type="scientific">Burkholderia oklahomensis</name>
    <dbReference type="NCBI Taxonomy" id="342113"/>
    <lineage>
        <taxon>Bacteria</taxon>
        <taxon>Pseudomonadati</taxon>
        <taxon>Pseudomonadota</taxon>
        <taxon>Betaproteobacteria</taxon>
        <taxon>Burkholderiales</taxon>
        <taxon>Burkholderiaceae</taxon>
        <taxon>Burkholderia</taxon>
        <taxon>pseudomallei group</taxon>
    </lineage>
</organism>
<proteinExistence type="predicted"/>
<evidence type="ECO:0000256" key="1">
    <source>
        <dbReference type="ARBA" id="ARBA00023015"/>
    </source>
</evidence>
<dbReference type="Proteomes" id="UP000029424">
    <property type="component" value="Chromosome 2"/>
</dbReference>
<evidence type="ECO:0000256" key="2">
    <source>
        <dbReference type="ARBA" id="ARBA00023125"/>
    </source>
</evidence>
<dbReference type="SUPFAM" id="SSF46689">
    <property type="entry name" value="Homeodomain-like"/>
    <property type="match status" value="1"/>
</dbReference>
<dbReference type="GO" id="GO:0003700">
    <property type="term" value="F:DNA-binding transcription factor activity"/>
    <property type="evidence" value="ECO:0007669"/>
    <property type="project" value="InterPro"/>
</dbReference>
<dbReference type="KEGG" id="bok:DM82_4577"/>
<accession>A0AAI8BEE0</accession>
<evidence type="ECO:0000313" key="7">
    <source>
        <dbReference type="Proteomes" id="UP000029424"/>
    </source>
</evidence>
<name>A0AAI8BEE0_9BURK</name>
<sequence>MRAHTDKIIHWLLSSLEPVSSIFHVGQYCGDGWRASTAGRARASFHVVLHGGCWLHVFDGRASVPLAEGDAVFLMRDLSHALTSAATPPARTRDAAHAAPPAMQRFDPDAPDAVGLACGFLAFRNGSSDWIASYLPDCLVVRRGSAAAGQIHAIVGLIRAEAAKPGSFDEPSPLIARLTELLFFYAVRDAVDDDSLASGLAPLMRRAEFASLIAAVIDRPGDAWTTDAMASFAHMSRATFFKRFVDACGQPPAQFVTLIRMKIAAEMLRQGEAIARVAEWVGYQSESAFAHAFKRTVGLQPGAYRREQGGAPPPGRTAGGPHAAGANAALH</sequence>
<dbReference type="SMART" id="SM00342">
    <property type="entry name" value="HTH_ARAC"/>
    <property type="match status" value="1"/>
</dbReference>
<keyword evidence="2" id="KW-0238">DNA-binding</keyword>
<dbReference type="EMBL" id="CP008727">
    <property type="protein sequence ID" value="AIO70499.1"/>
    <property type="molecule type" value="Genomic_DNA"/>
</dbReference>
<keyword evidence="7" id="KW-1185">Reference proteome</keyword>
<keyword evidence="3" id="KW-0804">Transcription</keyword>
<dbReference type="Pfam" id="PF12852">
    <property type="entry name" value="Cupin_6"/>
    <property type="match status" value="1"/>
</dbReference>